<comment type="caution">
    <text evidence="6">The sequence shown here is derived from an EMBL/GenBank/DDBJ whole genome shotgun (WGS) entry which is preliminary data.</text>
</comment>
<evidence type="ECO:0000256" key="4">
    <source>
        <dbReference type="RuleBase" id="RU361169"/>
    </source>
</evidence>
<evidence type="ECO:0000256" key="2">
    <source>
        <dbReference type="ARBA" id="ARBA00022801"/>
    </source>
</evidence>
<keyword evidence="2 4" id="KW-0378">Hydrolase</keyword>
<dbReference type="InterPro" id="IPR000743">
    <property type="entry name" value="Glyco_hydro_28"/>
</dbReference>
<evidence type="ECO:0000313" key="6">
    <source>
        <dbReference type="EMBL" id="ROQ20971.1"/>
    </source>
</evidence>
<evidence type="ECO:0000256" key="1">
    <source>
        <dbReference type="ARBA" id="ARBA00008834"/>
    </source>
</evidence>
<evidence type="ECO:0000256" key="5">
    <source>
        <dbReference type="SAM" id="SignalP"/>
    </source>
</evidence>
<organism evidence="6 7">
    <name type="scientific">Marinimicrobium koreense</name>
    <dbReference type="NCBI Taxonomy" id="306545"/>
    <lineage>
        <taxon>Bacteria</taxon>
        <taxon>Pseudomonadati</taxon>
        <taxon>Pseudomonadota</taxon>
        <taxon>Gammaproteobacteria</taxon>
        <taxon>Cellvibrionales</taxon>
        <taxon>Cellvibrionaceae</taxon>
        <taxon>Marinimicrobium</taxon>
    </lineage>
</organism>
<dbReference type="GO" id="GO:0004650">
    <property type="term" value="F:polygalacturonase activity"/>
    <property type="evidence" value="ECO:0007669"/>
    <property type="project" value="InterPro"/>
</dbReference>
<comment type="similarity">
    <text evidence="1 4">Belongs to the glycosyl hydrolase 28 family.</text>
</comment>
<dbReference type="InterPro" id="IPR011050">
    <property type="entry name" value="Pectin_lyase_fold/virulence"/>
</dbReference>
<evidence type="ECO:0000256" key="3">
    <source>
        <dbReference type="ARBA" id="ARBA00023295"/>
    </source>
</evidence>
<dbReference type="SUPFAM" id="SSF51126">
    <property type="entry name" value="Pectin lyase-like"/>
    <property type="match status" value="1"/>
</dbReference>
<dbReference type="InterPro" id="IPR012334">
    <property type="entry name" value="Pectin_lyas_fold"/>
</dbReference>
<name>A0A3N1P062_9GAMM</name>
<feature type="chain" id="PRO_5018081214" evidence="5">
    <location>
        <begin position="25"/>
        <end position="456"/>
    </location>
</feature>
<gene>
    <name evidence="6" type="ORF">EDC38_1592</name>
</gene>
<dbReference type="GO" id="GO:0005975">
    <property type="term" value="P:carbohydrate metabolic process"/>
    <property type="evidence" value="ECO:0007669"/>
    <property type="project" value="InterPro"/>
</dbReference>
<proteinExistence type="inferred from homology"/>
<protein>
    <submittedName>
        <fullName evidence="6">Polygalacturonase</fullName>
    </submittedName>
</protein>
<keyword evidence="3 4" id="KW-0326">Glycosidase</keyword>
<dbReference type="Pfam" id="PF00295">
    <property type="entry name" value="Glyco_hydro_28"/>
    <property type="match status" value="1"/>
</dbReference>
<dbReference type="AlphaFoldDB" id="A0A3N1P062"/>
<dbReference type="OrthoDB" id="9795222at2"/>
<keyword evidence="5" id="KW-0732">Signal</keyword>
<evidence type="ECO:0000313" key="7">
    <source>
        <dbReference type="Proteomes" id="UP000273643"/>
    </source>
</evidence>
<reference evidence="6 7" key="1">
    <citation type="submission" date="2018-11" db="EMBL/GenBank/DDBJ databases">
        <title>Genomic Encyclopedia of Type Strains, Phase IV (KMG-IV): sequencing the most valuable type-strain genomes for metagenomic binning, comparative biology and taxonomic classification.</title>
        <authorList>
            <person name="Goeker M."/>
        </authorList>
    </citation>
    <scope>NUCLEOTIDE SEQUENCE [LARGE SCALE GENOMIC DNA]</scope>
    <source>
        <strain evidence="6 7">DSM 16974</strain>
    </source>
</reference>
<feature type="signal peptide" evidence="5">
    <location>
        <begin position="1"/>
        <end position="24"/>
    </location>
</feature>
<dbReference type="PANTHER" id="PTHR31339">
    <property type="entry name" value="PECTIN LYASE-RELATED"/>
    <property type="match status" value="1"/>
</dbReference>
<dbReference type="Gene3D" id="2.160.20.10">
    <property type="entry name" value="Single-stranded right-handed beta-helix, Pectin lyase-like"/>
    <property type="match status" value="1"/>
</dbReference>
<dbReference type="EMBL" id="RJUK01000001">
    <property type="protein sequence ID" value="ROQ20971.1"/>
    <property type="molecule type" value="Genomic_DNA"/>
</dbReference>
<dbReference type="Proteomes" id="UP000273643">
    <property type="component" value="Unassembled WGS sequence"/>
</dbReference>
<dbReference type="InterPro" id="IPR051801">
    <property type="entry name" value="GH28_Enzymes"/>
</dbReference>
<keyword evidence="7" id="KW-1185">Reference proteome</keyword>
<dbReference type="RefSeq" id="WP_123638035.1">
    <property type="nucleotide sequence ID" value="NZ_RJUK01000001.1"/>
</dbReference>
<sequence length="456" mass="51054">MTINPLFRWGLAAVLATSASLSQALDSHDDTQADWNKASEIVQAVQPPNIPNRDYLITDFDAKRSDARPAIMAAIEQASADGGGRVIIPEGKWESHGPIHLKSRINLHISEGATLLFSPEPEDYLPAVLTRWEGTEMYGYSPLIYAYQVQDVAVTGKGTLDGNEDSEFHPWYDKQRPDMDALRAMGAAGNPVEERQFAEGHFLRPSMLQIVDAQRVLLEDYTIKNSPFWINHLVYTDHAIVRGLKVDSMFPNNDGIDVDSSRYVIVENNFFRTGDDSVVIKSGRDYDGRQVGRPSEYVVVRNNDMGGEDGIALGSEMSGGIRHVYFTDNILRSGKAAVRFKANLDRGGVAEHIRVRNMTIESFDQLFWFQLNYPGELGGNYPTVYRDLVFEDITVESTGSVLEVYAPEGYPLQDVTLRNITIKKADDLFVLDNVQNLVFDNVKINGNRVNGQLDWK</sequence>
<dbReference type="PANTHER" id="PTHR31339:SF9">
    <property type="entry name" value="PLASMIN AND FIBRONECTIN-BINDING PROTEIN A"/>
    <property type="match status" value="1"/>
</dbReference>
<accession>A0A3N1P062</accession>